<name>A0A6V8MTB4_9BACT</name>
<evidence type="ECO:0000313" key="4">
    <source>
        <dbReference type="EMBL" id="UPU34014.1"/>
    </source>
</evidence>
<evidence type="ECO:0000313" key="6">
    <source>
        <dbReference type="Proteomes" id="UP000831485"/>
    </source>
</evidence>
<dbReference type="GO" id="GO:0000160">
    <property type="term" value="P:phosphorelay signal transduction system"/>
    <property type="evidence" value="ECO:0007669"/>
    <property type="project" value="InterPro"/>
</dbReference>
<dbReference type="SUPFAM" id="SSF52172">
    <property type="entry name" value="CheY-like"/>
    <property type="match status" value="1"/>
</dbReference>
<dbReference type="PANTHER" id="PTHR44520">
    <property type="entry name" value="RESPONSE REGULATOR RCP1-RELATED"/>
    <property type="match status" value="1"/>
</dbReference>
<proteinExistence type="predicted"/>
<sequence length="132" mass="14916">MAPSYILLIEDNPDDLFLASRIIGKACQHEILTARDGEEADELLKRMERDESYRQIKLVLLDLKLPKISGLDLLRGIRGSDKLQRLAVAILTSSDNETDQEQCRDLGVVDYIYKPMTVDRLKGILSRSEGAQ</sequence>
<protein>
    <submittedName>
        <fullName evidence="3">Response regulator</fullName>
    </submittedName>
</protein>
<keyword evidence="6" id="KW-1185">Reference proteome</keyword>
<dbReference type="PANTHER" id="PTHR44520:SF1">
    <property type="entry name" value="TWO-COMPONENT SYSTEM REGULATORY PROTEIN"/>
    <property type="match status" value="1"/>
</dbReference>
<dbReference type="SMART" id="SM00448">
    <property type="entry name" value="REC"/>
    <property type="match status" value="1"/>
</dbReference>
<dbReference type="Pfam" id="PF00072">
    <property type="entry name" value="Response_reg"/>
    <property type="match status" value="1"/>
</dbReference>
<dbReference type="InterPro" id="IPR052893">
    <property type="entry name" value="TCS_response_regulator"/>
</dbReference>
<dbReference type="EMBL" id="CP096574">
    <property type="protein sequence ID" value="UPU34014.1"/>
    <property type="molecule type" value="Genomic_DNA"/>
</dbReference>
<dbReference type="Proteomes" id="UP000568888">
    <property type="component" value="Unassembled WGS sequence"/>
</dbReference>
<evidence type="ECO:0000313" key="3">
    <source>
        <dbReference type="EMBL" id="GFO63221.1"/>
    </source>
</evidence>
<dbReference type="Proteomes" id="UP000831485">
    <property type="component" value="Chromosome"/>
</dbReference>
<organism evidence="3 5">
    <name type="scientific">Geomonas paludis</name>
    <dbReference type="NCBI Taxonomy" id="2740185"/>
    <lineage>
        <taxon>Bacteria</taxon>
        <taxon>Pseudomonadati</taxon>
        <taxon>Thermodesulfobacteriota</taxon>
        <taxon>Desulfuromonadia</taxon>
        <taxon>Geobacterales</taxon>
        <taxon>Geobacteraceae</taxon>
        <taxon>Geomonas</taxon>
    </lineage>
</organism>
<feature type="domain" description="Response regulatory" evidence="2">
    <location>
        <begin position="5"/>
        <end position="129"/>
    </location>
</feature>
<dbReference type="AlphaFoldDB" id="A0A6V8MTB4"/>
<dbReference type="EMBL" id="BLXY01000002">
    <property type="protein sequence ID" value="GFO63221.1"/>
    <property type="molecule type" value="Genomic_DNA"/>
</dbReference>
<evidence type="ECO:0000256" key="1">
    <source>
        <dbReference type="PROSITE-ProRule" id="PRU00169"/>
    </source>
</evidence>
<gene>
    <name evidence="3" type="ORF">GMPD_11400</name>
    <name evidence="4" type="ORF">M1B72_11170</name>
</gene>
<dbReference type="Gene3D" id="3.40.50.2300">
    <property type="match status" value="1"/>
</dbReference>
<reference evidence="3" key="2">
    <citation type="journal article" date="2021" name="Int. J. Syst. Evol. Microbiol.">
        <title>Geomonas silvestris sp. nov., Geomonas paludis sp. nov. and Geomonas limicola sp. nov., isolated from terrestrial environments, and emended description of the genus Geomonas.</title>
        <authorList>
            <person name="Itoh H."/>
            <person name="Xu Z."/>
            <person name="Masuda Y."/>
            <person name="Ushijima N."/>
            <person name="Hayakawa C."/>
            <person name="Shiratori Y."/>
            <person name="Senoo K."/>
        </authorList>
    </citation>
    <scope>NUCLEOTIDE SEQUENCE</scope>
    <source>
        <strain evidence="3">Red736</strain>
    </source>
</reference>
<reference evidence="4" key="3">
    <citation type="submission" date="2022-04" db="EMBL/GenBank/DDBJ databases">
        <authorList>
            <person name="Liu G."/>
        </authorList>
    </citation>
    <scope>NUCLEOTIDE SEQUENCE</scope>
    <source>
        <strain evidence="4">RG22</strain>
    </source>
</reference>
<dbReference type="InterPro" id="IPR001789">
    <property type="entry name" value="Sig_transdc_resp-reg_receiver"/>
</dbReference>
<dbReference type="RefSeq" id="WP_183346098.1">
    <property type="nucleotide sequence ID" value="NZ_BLXY01000002.1"/>
</dbReference>
<evidence type="ECO:0000259" key="2">
    <source>
        <dbReference type="PROSITE" id="PS50110"/>
    </source>
</evidence>
<reference evidence="5" key="1">
    <citation type="submission" date="2020-06" db="EMBL/GenBank/DDBJ databases">
        <title>Draft genomic sequecing of Geomonas sp. Red736.</title>
        <authorList>
            <person name="Itoh H."/>
            <person name="Xu Z.X."/>
            <person name="Ushijima N."/>
            <person name="Masuda Y."/>
            <person name="Shiratori Y."/>
            <person name="Senoo K."/>
        </authorList>
    </citation>
    <scope>NUCLEOTIDE SEQUENCE [LARGE SCALE GENOMIC DNA]</scope>
    <source>
        <strain evidence="5">Red736</strain>
    </source>
</reference>
<accession>A0A6V8MTB4</accession>
<keyword evidence="1" id="KW-0597">Phosphoprotein</keyword>
<feature type="modified residue" description="4-aspartylphosphate" evidence="1">
    <location>
        <position position="62"/>
    </location>
</feature>
<dbReference type="InterPro" id="IPR011006">
    <property type="entry name" value="CheY-like_superfamily"/>
</dbReference>
<dbReference type="PROSITE" id="PS50110">
    <property type="entry name" value="RESPONSE_REGULATORY"/>
    <property type="match status" value="1"/>
</dbReference>
<evidence type="ECO:0000313" key="5">
    <source>
        <dbReference type="Proteomes" id="UP000568888"/>
    </source>
</evidence>